<dbReference type="EMBL" id="CAJOBD010002329">
    <property type="protein sequence ID" value="CAF3873841.1"/>
    <property type="molecule type" value="Genomic_DNA"/>
</dbReference>
<organism evidence="1 2">
    <name type="scientific">Rotaria sordida</name>
    <dbReference type="NCBI Taxonomy" id="392033"/>
    <lineage>
        <taxon>Eukaryota</taxon>
        <taxon>Metazoa</taxon>
        <taxon>Spiralia</taxon>
        <taxon>Gnathifera</taxon>
        <taxon>Rotifera</taxon>
        <taxon>Eurotatoria</taxon>
        <taxon>Bdelloidea</taxon>
        <taxon>Philodinida</taxon>
        <taxon>Philodinidae</taxon>
        <taxon>Rotaria</taxon>
    </lineage>
</organism>
<comment type="caution">
    <text evidence="1">The sequence shown here is derived from an EMBL/GenBank/DDBJ whole genome shotgun (WGS) entry which is preliminary data.</text>
</comment>
<dbReference type="SUPFAM" id="SSF56399">
    <property type="entry name" value="ADP-ribosylation"/>
    <property type="match status" value="1"/>
</dbReference>
<dbReference type="Gene3D" id="3.90.176.10">
    <property type="entry name" value="Toxin ADP-ribosyltransferase, Chain A, domain 1"/>
    <property type="match status" value="1"/>
</dbReference>
<evidence type="ECO:0000313" key="1">
    <source>
        <dbReference type="EMBL" id="CAF3873841.1"/>
    </source>
</evidence>
<accession>A0A819FZB9</accession>
<protein>
    <submittedName>
        <fullName evidence="1">Uncharacterized protein</fullName>
    </submittedName>
</protein>
<reference evidence="1" key="1">
    <citation type="submission" date="2021-02" db="EMBL/GenBank/DDBJ databases">
        <authorList>
            <person name="Nowell W R."/>
        </authorList>
    </citation>
    <scope>NUCLEOTIDE SEQUENCE</scope>
</reference>
<evidence type="ECO:0000313" key="2">
    <source>
        <dbReference type="Proteomes" id="UP000663836"/>
    </source>
</evidence>
<proteinExistence type="predicted"/>
<dbReference type="Proteomes" id="UP000663836">
    <property type="component" value="Unassembled WGS sequence"/>
</dbReference>
<gene>
    <name evidence="1" type="ORF">JBS370_LOCUS19459</name>
</gene>
<name>A0A819FZB9_9BILA</name>
<sequence length="189" mass="21369">MPDPVLLSQSFTDARHRASFLDTAGPFFNLSVATPSNGIPQDTLVERAAEDIVIEAREVRKEKEGKWMAEQTLALPAAAKNTTVYCGVNLSSEQIEQYRRITSLPEANRKCGQLCAFTSTSRNKEKAQEFGNVLFVIEIAEADGCDVSLYSEFDEEEHLLEPHFYFSIKSYLFDNTINKWIIILRLLNL</sequence>
<dbReference type="AlphaFoldDB" id="A0A819FZB9"/>